<evidence type="ECO:0000313" key="13">
    <source>
        <dbReference type="EMBL" id="KYK54986.1"/>
    </source>
</evidence>
<evidence type="ECO:0000256" key="10">
    <source>
        <dbReference type="RuleBase" id="RU365028"/>
    </source>
</evidence>
<keyword evidence="6 10" id="KW-0106">Calcium</keyword>
<dbReference type="OrthoDB" id="1699231at2759"/>
<reference evidence="13 14" key="1">
    <citation type="journal article" date="2016" name="Sci. Rep.">
        <title>Insights into Adaptations to a Near-Obligate Nematode Endoparasitic Lifestyle from the Finished Genome of Drechmeria coniospora.</title>
        <authorList>
            <person name="Zhang L."/>
            <person name="Zhou Z."/>
            <person name="Guo Q."/>
            <person name="Fokkens L."/>
            <person name="Miskei M."/>
            <person name="Pocsi I."/>
            <person name="Zhang W."/>
            <person name="Chen M."/>
            <person name="Wang L."/>
            <person name="Sun Y."/>
            <person name="Donzelli B.G."/>
            <person name="Gibson D.M."/>
            <person name="Nelson D.R."/>
            <person name="Luo J.G."/>
            <person name="Rep M."/>
            <person name="Liu H."/>
            <person name="Yang S."/>
            <person name="Wang J."/>
            <person name="Krasnoff S.B."/>
            <person name="Xu Y."/>
            <person name="Molnar I."/>
            <person name="Lin M."/>
        </authorList>
    </citation>
    <scope>NUCLEOTIDE SEQUENCE [LARGE SCALE GENOMIC DNA]</scope>
    <source>
        <strain evidence="13 14">ARSEF 6962</strain>
    </source>
</reference>
<feature type="domain" description="Sodium/calcium exchanger membrane region" evidence="12">
    <location>
        <begin position="297"/>
        <end position="438"/>
    </location>
</feature>
<evidence type="ECO:0000256" key="2">
    <source>
        <dbReference type="ARBA" id="ARBA00008170"/>
    </source>
</evidence>
<dbReference type="GO" id="GO:0000329">
    <property type="term" value="C:fungal-type vacuole membrane"/>
    <property type="evidence" value="ECO:0007669"/>
    <property type="project" value="EnsemblFungi"/>
</dbReference>
<comment type="subcellular location">
    <subcellularLocation>
        <location evidence="1">Endomembrane system</location>
        <topology evidence="1">Multi-pass membrane protein</topology>
    </subcellularLocation>
    <subcellularLocation>
        <location evidence="10">Vacuole membrane</location>
    </subcellularLocation>
</comment>
<feature type="transmembrane region" description="Helical" evidence="10">
    <location>
        <begin position="239"/>
        <end position="263"/>
    </location>
</feature>
<dbReference type="InterPro" id="IPR004798">
    <property type="entry name" value="CAX-like"/>
</dbReference>
<feature type="transmembrane region" description="Helical" evidence="10">
    <location>
        <begin position="130"/>
        <end position="151"/>
    </location>
</feature>
<dbReference type="InParanoid" id="A0A151GD08"/>
<dbReference type="NCBIfam" id="TIGR00378">
    <property type="entry name" value="cax"/>
    <property type="match status" value="1"/>
</dbReference>
<keyword evidence="4 10" id="KW-0109">Calcium transport</keyword>
<dbReference type="RefSeq" id="XP_040654338.1">
    <property type="nucleotide sequence ID" value="XM_040804234.1"/>
</dbReference>
<dbReference type="InterPro" id="IPR044880">
    <property type="entry name" value="NCX_ion-bd_dom_sf"/>
</dbReference>
<keyword evidence="5 10" id="KW-0812">Transmembrane</keyword>
<dbReference type="GO" id="GO:0015369">
    <property type="term" value="F:calcium:proton antiporter activity"/>
    <property type="evidence" value="ECO:0007669"/>
    <property type="project" value="UniProtKB-UniRule"/>
</dbReference>
<comment type="caution">
    <text evidence="13">The sequence shown here is derived from an EMBL/GenBank/DDBJ whole genome shotgun (WGS) entry which is preliminary data.</text>
</comment>
<keyword evidence="14" id="KW-1185">Reference proteome</keyword>
<feature type="transmembrane region" description="Helical" evidence="10">
    <location>
        <begin position="329"/>
        <end position="353"/>
    </location>
</feature>
<dbReference type="STRING" id="98403.A0A151GD08"/>
<dbReference type="EMBL" id="LAYC01000003">
    <property type="protein sequence ID" value="KYK54986.1"/>
    <property type="molecule type" value="Genomic_DNA"/>
</dbReference>
<evidence type="ECO:0000256" key="3">
    <source>
        <dbReference type="ARBA" id="ARBA00022448"/>
    </source>
</evidence>
<gene>
    <name evidence="13" type="ORF">DCS_06947</name>
</gene>
<keyword evidence="8 10" id="KW-0406">Ion transport</keyword>
<dbReference type="Pfam" id="PF01699">
    <property type="entry name" value="Na_Ca_ex"/>
    <property type="match status" value="2"/>
</dbReference>
<keyword evidence="3 10" id="KW-0813">Transport</keyword>
<organism evidence="13 14">
    <name type="scientific">Drechmeria coniospora</name>
    <name type="common">Nematophagous fungus</name>
    <name type="synonym">Meria coniospora</name>
    <dbReference type="NCBI Taxonomy" id="98403"/>
    <lineage>
        <taxon>Eukaryota</taxon>
        <taxon>Fungi</taxon>
        <taxon>Dikarya</taxon>
        <taxon>Ascomycota</taxon>
        <taxon>Pezizomycotina</taxon>
        <taxon>Sordariomycetes</taxon>
        <taxon>Hypocreomycetidae</taxon>
        <taxon>Hypocreales</taxon>
        <taxon>Ophiocordycipitaceae</taxon>
        <taxon>Drechmeria</taxon>
    </lineage>
</organism>
<dbReference type="FunFam" id="1.20.1420.30:FF:000011">
    <property type="entry name" value="Vacuolar calcium ion transporter"/>
    <property type="match status" value="1"/>
</dbReference>
<dbReference type="NCBIfam" id="TIGR00846">
    <property type="entry name" value="caca2"/>
    <property type="match status" value="1"/>
</dbReference>
<dbReference type="AlphaFoldDB" id="A0A151GD08"/>
<evidence type="ECO:0000256" key="11">
    <source>
        <dbReference type="SAM" id="MobiDB-lite"/>
    </source>
</evidence>
<dbReference type="GO" id="GO:0012505">
    <property type="term" value="C:endomembrane system"/>
    <property type="evidence" value="ECO:0007669"/>
    <property type="project" value="UniProtKB-SubCell"/>
</dbReference>
<feature type="transmembrane region" description="Helical" evidence="10">
    <location>
        <begin position="360"/>
        <end position="386"/>
    </location>
</feature>
<evidence type="ECO:0000256" key="6">
    <source>
        <dbReference type="ARBA" id="ARBA00022837"/>
    </source>
</evidence>
<comment type="function">
    <text evidence="10">Has a role in promoting intracellular calcium ion sequestration via the exchange of calcium ions for hydrogen ions across the vacuolar membrane. Involved also in manganese ion homeostasis via its uptake into the vacuole.</text>
</comment>
<dbReference type="PANTHER" id="PTHR31503:SF22">
    <property type="entry name" value="VACUOLAR CALCIUM ION TRANSPORTER"/>
    <property type="match status" value="1"/>
</dbReference>
<feature type="transmembrane region" description="Helical" evidence="10">
    <location>
        <begin position="392"/>
        <end position="413"/>
    </location>
</feature>
<feature type="transmembrane region" description="Helical" evidence="10">
    <location>
        <begin position="297"/>
        <end position="317"/>
    </location>
</feature>
<dbReference type="InterPro" id="IPR004837">
    <property type="entry name" value="NaCa_Exmemb"/>
</dbReference>
<dbReference type="GeneID" id="63719590"/>
<evidence type="ECO:0000313" key="14">
    <source>
        <dbReference type="Proteomes" id="UP000076580"/>
    </source>
</evidence>
<protein>
    <recommendedName>
        <fullName evidence="10">Vacuolar calcium ion transporter</fullName>
    </recommendedName>
</protein>
<feature type="domain" description="Sodium/calcium exchanger membrane region" evidence="12">
    <location>
        <begin position="99"/>
        <end position="265"/>
    </location>
</feature>
<dbReference type="FunCoup" id="A0A151GD08">
    <property type="interactions" value="43"/>
</dbReference>
<feature type="compositionally biased region" description="Polar residues" evidence="11">
    <location>
        <begin position="1"/>
        <end position="10"/>
    </location>
</feature>
<evidence type="ECO:0000256" key="9">
    <source>
        <dbReference type="ARBA" id="ARBA00023136"/>
    </source>
</evidence>
<keyword evidence="10" id="KW-0926">Vacuole</keyword>
<comment type="similarity">
    <text evidence="2 10">Belongs to the Ca(2+):cation antiporter (CaCA) (TC 2.A.19) family.</text>
</comment>
<dbReference type="Gene3D" id="1.20.1420.30">
    <property type="entry name" value="NCX, central ion-binding region"/>
    <property type="match status" value="1"/>
</dbReference>
<feature type="transmembrane region" description="Helical" evidence="10">
    <location>
        <begin position="99"/>
        <end position="118"/>
    </location>
</feature>
<proteinExistence type="inferred from homology"/>
<dbReference type="GO" id="GO:0015386">
    <property type="term" value="F:potassium:proton antiporter activity"/>
    <property type="evidence" value="ECO:0007669"/>
    <property type="project" value="EnsemblFungi"/>
</dbReference>
<evidence type="ECO:0000256" key="1">
    <source>
        <dbReference type="ARBA" id="ARBA00004127"/>
    </source>
</evidence>
<dbReference type="InterPro" id="IPR004713">
    <property type="entry name" value="CaH_exchang"/>
</dbReference>
<keyword evidence="10" id="KW-0050">Antiport</keyword>
<feature type="transmembrane region" description="Helical" evidence="10">
    <location>
        <begin position="163"/>
        <end position="185"/>
    </location>
</feature>
<dbReference type="Proteomes" id="UP000076580">
    <property type="component" value="Chromosome 03"/>
</dbReference>
<sequence length="454" mass="48124">MSSKPNNGATERTPLINGEASSTPDNGHMPHSHHRSPAFSFFFDSTHTPGKDSPRLAVRSLAHVWHVTKVTLLSSYVNFLLVMVPIGIVAGHLEWDPTTVFTINFFAIIPLAAVLSFATEEISLKLGETMGGLLNATFGNAVELIVSIVALKDGQIEVVQSSMLGSILSNLLLVMGMCFFFGGLVHRGTNGSGTEQSFSAAVAQTTCSLMTLSSASLVIPAALYAVLDRSGSGSDAEKAQSILVLSRGTAIILLLLYVLYLVFQLRTHSNLFDAERQAALDDEEEEEACMGPVSAGLVLVVVTILVAVCAEYLVGSIDAIVESANISKAFIGLILIPIVGNAAEHVTAVVVALRDKMDLAMGVAIGSSIQIALGVTPFLVIVGWIVGQPMSLHFESFETVAFAVSVLVVTYTVQDGRSNYLEGAMLLGLYIIIAVAFYATPSDAIDKVSAFVRS</sequence>
<evidence type="ECO:0000256" key="5">
    <source>
        <dbReference type="ARBA" id="ARBA00022692"/>
    </source>
</evidence>
<dbReference type="GO" id="GO:0006874">
    <property type="term" value="P:intracellular calcium ion homeostasis"/>
    <property type="evidence" value="ECO:0007669"/>
    <property type="project" value="EnsemblFungi"/>
</dbReference>
<feature type="transmembrane region" description="Helical" evidence="10">
    <location>
        <begin position="206"/>
        <end position="227"/>
    </location>
</feature>
<evidence type="ECO:0000256" key="8">
    <source>
        <dbReference type="ARBA" id="ARBA00023065"/>
    </source>
</evidence>
<feature type="transmembrane region" description="Helical" evidence="10">
    <location>
        <begin position="420"/>
        <end position="439"/>
    </location>
</feature>
<dbReference type="PANTHER" id="PTHR31503">
    <property type="entry name" value="VACUOLAR CALCIUM ION TRANSPORTER"/>
    <property type="match status" value="1"/>
</dbReference>
<keyword evidence="7 10" id="KW-1133">Transmembrane helix</keyword>
<evidence type="ECO:0000259" key="12">
    <source>
        <dbReference type="Pfam" id="PF01699"/>
    </source>
</evidence>
<feature type="region of interest" description="Disordered" evidence="11">
    <location>
        <begin position="1"/>
        <end position="33"/>
    </location>
</feature>
<accession>A0A151GD08</accession>
<keyword evidence="9 10" id="KW-0472">Membrane</keyword>
<evidence type="ECO:0000256" key="4">
    <source>
        <dbReference type="ARBA" id="ARBA00022568"/>
    </source>
</evidence>
<evidence type="ECO:0000256" key="7">
    <source>
        <dbReference type="ARBA" id="ARBA00022989"/>
    </source>
</evidence>
<feature type="transmembrane region" description="Helical" evidence="10">
    <location>
        <begin position="70"/>
        <end position="93"/>
    </location>
</feature>
<name>A0A151GD08_DRECN</name>